<organism evidence="2 3">
    <name type="scientific">Streptomyces prasinosporus</name>
    <dbReference type="NCBI Taxonomy" id="68256"/>
    <lineage>
        <taxon>Bacteria</taxon>
        <taxon>Bacillati</taxon>
        <taxon>Actinomycetota</taxon>
        <taxon>Actinomycetes</taxon>
        <taxon>Kitasatosporales</taxon>
        <taxon>Streptomycetaceae</taxon>
        <taxon>Streptomyces</taxon>
        <taxon>Streptomyces albogriseolus group</taxon>
    </lineage>
</organism>
<feature type="compositionally biased region" description="Polar residues" evidence="1">
    <location>
        <begin position="27"/>
        <end position="41"/>
    </location>
</feature>
<sequence>MDIAHIVFRVAVRRGDPFVVHLEERSGNQPDGPTTQQQVSGSELPDPPEHLAQVPDRQTGGQGLRGLRGLAVDGKSPRGTARAKGRRIHLLAACDHVNALVPARTDVGAKTNGITRFRPLPGTLEEPAGTVVTGDAMHTRHDHAVYLLDRQARYRDGHPQKTRGRRA</sequence>
<evidence type="ECO:0000256" key="1">
    <source>
        <dbReference type="SAM" id="MobiDB-lite"/>
    </source>
</evidence>
<name>A0ABP6UFU5_9ACTN</name>
<evidence type="ECO:0008006" key="4">
    <source>
        <dbReference type="Google" id="ProtNLM"/>
    </source>
</evidence>
<evidence type="ECO:0000313" key="2">
    <source>
        <dbReference type="EMBL" id="GAA3505573.1"/>
    </source>
</evidence>
<comment type="caution">
    <text evidence="2">The sequence shown here is derived from an EMBL/GenBank/DDBJ whole genome shotgun (WGS) entry which is preliminary data.</text>
</comment>
<reference evidence="3" key="1">
    <citation type="journal article" date="2019" name="Int. J. Syst. Evol. Microbiol.">
        <title>The Global Catalogue of Microorganisms (GCM) 10K type strain sequencing project: providing services to taxonomists for standard genome sequencing and annotation.</title>
        <authorList>
            <consortium name="The Broad Institute Genomics Platform"/>
            <consortium name="The Broad Institute Genome Sequencing Center for Infectious Disease"/>
            <person name="Wu L."/>
            <person name="Ma J."/>
        </authorList>
    </citation>
    <scope>NUCLEOTIDE SEQUENCE [LARGE SCALE GENOMIC DNA]</scope>
    <source>
        <strain evidence="3">JCM 4816</strain>
    </source>
</reference>
<accession>A0ABP6UFU5</accession>
<proteinExistence type="predicted"/>
<gene>
    <name evidence="2" type="ORF">GCM10019016_126860</name>
</gene>
<keyword evidence="3" id="KW-1185">Reference proteome</keyword>
<protein>
    <recommendedName>
        <fullName evidence="4">Transposase IS4-like domain-containing protein</fullName>
    </recommendedName>
</protein>
<feature type="region of interest" description="Disordered" evidence="1">
    <location>
        <begin position="23"/>
        <end position="83"/>
    </location>
</feature>
<evidence type="ECO:0000313" key="3">
    <source>
        <dbReference type="Proteomes" id="UP001501455"/>
    </source>
</evidence>
<dbReference type="Proteomes" id="UP001501455">
    <property type="component" value="Unassembled WGS sequence"/>
</dbReference>
<dbReference type="EMBL" id="BAAAXF010000083">
    <property type="protein sequence ID" value="GAA3505573.1"/>
    <property type="molecule type" value="Genomic_DNA"/>
</dbReference>